<evidence type="ECO:0000256" key="1">
    <source>
        <dbReference type="ARBA" id="ARBA00022729"/>
    </source>
</evidence>
<protein>
    <submittedName>
        <fullName evidence="6">Retention module-containing protein</fullName>
    </submittedName>
</protein>
<dbReference type="Gene3D" id="2.60.40.2030">
    <property type="match status" value="2"/>
</dbReference>
<proteinExistence type="predicted"/>
<dbReference type="GO" id="GO:0007154">
    <property type="term" value="P:cell communication"/>
    <property type="evidence" value="ECO:0007669"/>
    <property type="project" value="InterPro"/>
</dbReference>
<dbReference type="InterPro" id="IPR051171">
    <property type="entry name" value="CaCA"/>
</dbReference>
<dbReference type="SUPFAM" id="SSF141072">
    <property type="entry name" value="CalX-like"/>
    <property type="match status" value="2"/>
</dbReference>
<dbReference type="GO" id="GO:0030001">
    <property type="term" value="P:metal ion transport"/>
    <property type="evidence" value="ECO:0007669"/>
    <property type="project" value="TreeGrafter"/>
</dbReference>
<dbReference type="Proteomes" id="UP000283087">
    <property type="component" value="Unassembled WGS sequence"/>
</dbReference>
<name>A0A430KMN3_9GAMM</name>
<evidence type="ECO:0000256" key="4">
    <source>
        <dbReference type="ARBA" id="ARBA00023065"/>
    </source>
</evidence>
<dbReference type="SMART" id="SM00237">
    <property type="entry name" value="Calx_beta"/>
    <property type="match status" value="1"/>
</dbReference>
<dbReference type="GO" id="GO:0016020">
    <property type="term" value="C:membrane"/>
    <property type="evidence" value="ECO:0007669"/>
    <property type="project" value="InterPro"/>
</dbReference>
<gene>
    <name evidence="6" type="ORF">EH243_16050</name>
</gene>
<keyword evidence="7" id="KW-1185">Reference proteome</keyword>
<evidence type="ECO:0000256" key="3">
    <source>
        <dbReference type="ARBA" id="ARBA00022837"/>
    </source>
</evidence>
<dbReference type="InterPro" id="IPR003644">
    <property type="entry name" value="Calx_beta"/>
</dbReference>
<dbReference type="NCBIfam" id="NF033682">
    <property type="entry name" value="retention_LapA"/>
    <property type="match status" value="1"/>
</dbReference>
<feature type="non-terminal residue" evidence="6">
    <location>
        <position position="391"/>
    </location>
</feature>
<comment type="caution">
    <text evidence="6">The sequence shown here is derived from an EMBL/GenBank/DDBJ whole genome shotgun (WGS) entry which is preliminary data.</text>
</comment>
<keyword evidence="3" id="KW-0106">Calcium</keyword>
<organism evidence="6 7">
    <name type="scientific">Amphritea opalescens</name>
    <dbReference type="NCBI Taxonomy" id="2490544"/>
    <lineage>
        <taxon>Bacteria</taxon>
        <taxon>Pseudomonadati</taxon>
        <taxon>Pseudomonadota</taxon>
        <taxon>Gammaproteobacteria</taxon>
        <taxon>Oceanospirillales</taxon>
        <taxon>Oceanospirillaceae</taxon>
        <taxon>Amphritea</taxon>
    </lineage>
</organism>
<keyword evidence="2" id="KW-0677">Repeat</keyword>
<dbReference type="InterPro" id="IPR047777">
    <property type="entry name" value="LapA-like_RM"/>
</dbReference>
<feature type="domain" description="Calx-beta" evidence="5">
    <location>
        <begin position="152"/>
        <end position="254"/>
    </location>
</feature>
<dbReference type="Pfam" id="PF03160">
    <property type="entry name" value="Calx-beta"/>
    <property type="match status" value="2"/>
</dbReference>
<dbReference type="PANTHER" id="PTHR11878:SF65">
    <property type="entry name" value="NA_CA-EXCHANGE PROTEIN, ISOFORM G"/>
    <property type="match status" value="1"/>
</dbReference>
<dbReference type="InterPro" id="IPR038081">
    <property type="entry name" value="CalX-like_sf"/>
</dbReference>
<dbReference type="EMBL" id="RQXW01000018">
    <property type="protein sequence ID" value="RTE64748.1"/>
    <property type="molecule type" value="Genomic_DNA"/>
</dbReference>
<evidence type="ECO:0000313" key="6">
    <source>
        <dbReference type="EMBL" id="RTE64748.1"/>
    </source>
</evidence>
<sequence length="391" mass="40221">MENVEAAKGTVVSVSGEVVVVDSKGVERVLQSGEQVNPGDMVIVPANSQAEIDLGKAEPETVPADTTAILEVDPTTGEISLVFHSVNAETLDVADIQAAILAGQDPTQILEETAAGNTPPTSSGFSEFQAVDRTAEEVLARAGYDTNPENWEREPYVDDEGELFVLPSEYSVADVSVSEGGLMTFTVTRTGGTSEETIDFSTGIDAIDNAEANDFTSTAGTLTFATGETSKTFTVQTTQDDVLEGKESFSVNLSNPSGNGQIVDGTATGIIIDDGTGSGPDPDNDTPVISIADASMEEGSTLTFNATLTGSSAIAYDVDLALSESNPASATAGTDYTNAMTVTVVGGTNDGDTLTLNGSTVTVPADATGLTIAVDTTDDAVYEGDETFSIS</sequence>
<dbReference type="AlphaFoldDB" id="A0A430KMN3"/>
<evidence type="ECO:0000313" key="7">
    <source>
        <dbReference type="Proteomes" id="UP000283087"/>
    </source>
</evidence>
<evidence type="ECO:0000256" key="2">
    <source>
        <dbReference type="ARBA" id="ARBA00022737"/>
    </source>
</evidence>
<keyword evidence="1" id="KW-0732">Signal</keyword>
<dbReference type="RefSeq" id="WP_126159678.1">
    <property type="nucleotide sequence ID" value="NZ_RQXW01000018.1"/>
</dbReference>
<evidence type="ECO:0000259" key="5">
    <source>
        <dbReference type="SMART" id="SM00237"/>
    </source>
</evidence>
<keyword evidence="4" id="KW-0813">Transport</keyword>
<accession>A0A430KMN3</accession>
<keyword evidence="4" id="KW-0406">Ion transport</keyword>
<dbReference type="PANTHER" id="PTHR11878">
    <property type="entry name" value="SODIUM/CALCIUM EXCHANGER"/>
    <property type="match status" value="1"/>
</dbReference>
<reference evidence="6 7" key="1">
    <citation type="submission" date="2018-11" db="EMBL/GenBank/DDBJ databases">
        <title>The draft genome sequence of Amphritea opalescens ANRC-JH13T.</title>
        <authorList>
            <person name="Fang Z."/>
            <person name="Zhang Y."/>
            <person name="Han X."/>
        </authorList>
    </citation>
    <scope>NUCLEOTIDE SEQUENCE [LARGE SCALE GENOMIC DNA]</scope>
    <source>
        <strain evidence="6 7">ANRC-JH13</strain>
    </source>
</reference>
<dbReference type="OrthoDB" id="220114at2"/>